<evidence type="ECO:0000256" key="10">
    <source>
        <dbReference type="HAMAP-Rule" id="MF_01151"/>
    </source>
</evidence>
<evidence type="ECO:0000256" key="4">
    <source>
        <dbReference type="ARBA" id="ARBA00022490"/>
    </source>
</evidence>
<reference evidence="16" key="1">
    <citation type="submission" date="2016-10" db="EMBL/GenBank/DDBJ databases">
        <authorList>
            <person name="Varghese N."/>
            <person name="Submissions S."/>
        </authorList>
    </citation>
    <scope>NUCLEOTIDE SEQUENCE [LARGE SCALE GENOMIC DNA]</scope>
    <source>
        <strain evidence="16">DSM 3384</strain>
    </source>
</reference>
<evidence type="ECO:0000256" key="14">
    <source>
        <dbReference type="SAM" id="MobiDB-lite"/>
    </source>
</evidence>
<dbReference type="RefSeq" id="WP_092236649.1">
    <property type="nucleotide sequence ID" value="NZ_FNLL01000011.1"/>
</dbReference>
<dbReference type="Gene3D" id="3.90.20.20">
    <property type="match status" value="1"/>
</dbReference>
<keyword evidence="5 10" id="KW-0346">Stress response</keyword>
<comment type="function">
    <text evidence="7 10 11">Participates actively in the response to hyperosmotic and heat shock by preventing the aggregation of stress-denatured proteins, in association with DnaK and GrpE. It is the nucleotide exchange factor for DnaK and may function as a thermosensor. Unfolded proteins bind initially to DnaJ; upon interaction with the DnaJ-bound protein, DnaK hydrolyzes its bound ATP, resulting in the formation of a stable complex. GrpE releases ADP from DnaK; ATP binding to DnaK triggers the release of the substrate protein, thus completing the reaction cycle. Several rounds of ATP-dependent interactions between DnaJ, DnaK and GrpE are required for fully efficient folding.</text>
</comment>
<keyword evidence="6 10" id="KW-0143">Chaperone</keyword>
<dbReference type="SUPFAM" id="SSF51064">
    <property type="entry name" value="Head domain of nucleotide exchange factor GrpE"/>
    <property type="match status" value="1"/>
</dbReference>
<evidence type="ECO:0000256" key="11">
    <source>
        <dbReference type="RuleBase" id="RU000639"/>
    </source>
</evidence>
<proteinExistence type="inferred from homology"/>
<sequence>MANEKKKIKETKNEDSPKNEAEKAKTKDDSDKPAKKDTSEKEGINELKEQLLFEKERVLRLSAEFENYKKRKQRESDEFKKFANETVFRQFLTVVDNLERAILSAEEVSEDDGLLEGVKLTYKDIIKLFETFNVKPVEAENKPFDPNFHQAVNQEGTDEVPENTVITVLQKGYLLHDRLIRPAMVVVSKKIEKTKEKTKEN</sequence>
<dbReference type="HAMAP" id="MF_01151">
    <property type="entry name" value="GrpE"/>
    <property type="match status" value="1"/>
</dbReference>
<dbReference type="AlphaFoldDB" id="A0A1H2J8E3"/>
<evidence type="ECO:0000256" key="13">
    <source>
        <dbReference type="SAM" id="Coils"/>
    </source>
</evidence>
<evidence type="ECO:0000256" key="2">
    <source>
        <dbReference type="ARBA" id="ARBA00009054"/>
    </source>
</evidence>
<dbReference type="GO" id="GO:0051087">
    <property type="term" value="F:protein-folding chaperone binding"/>
    <property type="evidence" value="ECO:0007669"/>
    <property type="project" value="InterPro"/>
</dbReference>
<dbReference type="InterPro" id="IPR009012">
    <property type="entry name" value="GrpE_head"/>
</dbReference>
<dbReference type="GO" id="GO:0042803">
    <property type="term" value="F:protein homodimerization activity"/>
    <property type="evidence" value="ECO:0007669"/>
    <property type="project" value="InterPro"/>
</dbReference>
<dbReference type="FunFam" id="2.30.22.10:FF:000001">
    <property type="entry name" value="Protein GrpE"/>
    <property type="match status" value="1"/>
</dbReference>
<gene>
    <name evidence="10" type="primary">grpE</name>
    <name evidence="15" type="ORF">SAMN04487931_11121</name>
</gene>
<accession>A0A1H2J8E3</accession>
<dbReference type="GO" id="GO:0006457">
    <property type="term" value="P:protein folding"/>
    <property type="evidence" value="ECO:0007669"/>
    <property type="project" value="InterPro"/>
</dbReference>
<evidence type="ECO:0000256" key="7">
    <source>
        <dbReference type="ARBA" id="ARBA00053401"/>
    </source>
</evidence>
<dbReference type="PANTHER" id="PTHR21237">
    <property type="entry name" value="GRPE PROTEIN"/>
    <property type="match status" value="1"/>
</dbReference>
<organism evidence="15 16">
    <name type="scientific">Desulfobacula phenolica</name>
    <dbReference type="NCBI Taxonomy" id="90732"/>
    <lineage>
        <taxon>Bacteria</taxon>
        <taxon>Pseudomonadati</taxon>
        <taxon>Thermodesulfobacteriota</taxon>
        <taxon>Desulfobacteria</taxon>
        <taxon>Desulfobacterales</taxon>
        <taxon>Desulfobacteraceae</taxon>
        <taxon>Desulfobacula</taxon>
    </lineage>
</organism>
<evidence type="ECO:0000256" key="6">
    <source>
        <dbReference type="ARBA" id="ARBA00023186"/>
    </source>
</evidence>
<dbReference type="EMBL" id="FNLL01000011">
    <property type="protein sequence ID" value="SDU52451.1"/>
    <property type="molecule type" value="Genomic_DNA"/>
</dbReference>
<comment type="subunit">
    <text evidence="3 10">Homodimer.</text>
</comment>
<dbReference type="InterPro" id="IPR000740">
    <property type="entry name" value="GrpE"/>
</dbReference>
<dbReference type="NCBIfam" id="NF010738">
    <property type="entry name" value="PRK14140.1"/>
    <property type="match status" value="1"/>
</dbReference>
<keyword evidence="13" id="KW-0175">Coiled coil</keyword>
<comment type="subcellular location">
    <subcellularLocation>
        <location evidence="1 10">Cytoplasm</location>
    </subcellularLocation>
</comment>
<keyword evidence="16" id="KW-1185">Reference proteome</keyword>
<feature type="coiled-coil region" evidence="13">
    <location>
        <begin position="44"/>
        <end position="85"/>
    </location>
</feature>
<dbReference type="CDD" id="cd00446">
    <property type="entry name" value="GrpE"/>
    <property type="match status" value="1"/>
</dbReference>
<name>A0A1H2J8E3_9BACT</name>
<dbReference type="PANTHER" id="PTHR21237:SF23">
    <property type="entry name" value="GRPE PROTEIN HOMOLOG, MITOCHONDRIAL"/>
    <property type="match status" value="1"/>
</dbReference>
<evidence type="ECO:0000256" key="3">
    <source>
        <dbReference type="ARBA" id="ARBA00011738"/>
    </source>
</evidence>
<dbReference type="GO" id="GO:0005737">
    <property type="term" value="C:cytoplasm"/>
    <property type="evidence" value="ECO:0007669"/>
    <property type="project" value="UniProtKB-SubCell"/>
</dbReference>
<evidence type="ECO:0000313" key="16">
    <source>
        <dbReference type="Proteomes" id="UP000199608"/>
    </source>
</evidence>
<feature type="region of interest" description="Disordered" evidence="14">
    <location>
        <begin position="1"/>
        <end position="43"/>
    </location>
</feature>
<dbReference type="Proteomes" id="UP000199608">
    <property type="component" value="Unassembled WGS sequence"/>
</dbReference>
<dbReference type="SUPFAM" id="SSF58014">
    <property type="entry name" value="Coiled-coil domain of nucleotide exchange factor GrpE"/>
    <property type="match status" value="1"/>
</dbReference>
<evidence type="ECO:0000313" key="15">
    <source>
        <dbReference type="EMBL" id="SDU52451.1"/>
    </source>
</evidence>
<dbReference type="Pfam" id="PF01025">
    <property type="entry name" value="GrpE"/>
    <property type="match status" value="1"/>
</dbReference>
<dbReference type="InterPro" id="IPR013805">
    <property type="entry name" value="GrpE_CC"/>
</dbReference>
<evidence type="ECO:0000256" key="8">
    <source>
        <dbReference type="ARBA" id="ARBA00072274"/>
    </source>
</evidence>
<dbReference type="GO" id="GO:0000774">
    <property type="term" value="F:adenyl-nucleotide exchange factor activity"/>
    <property type="evidence" value="ECO:0007669"/>
    <property type="project" value="InterPro"/>
</dbReference>
<dbReference type="PRINTS" id="PR00773">
    <property type="entry name" value="GRPEPROTEIN"/>
</dbReference>
<evidence type="ECO:0000256" key="9">
    <source>
        <dbReference type="ARBA" id="ARBA00076414"/>
    </source>
</evidence>
<evidence type="ECO:0000256" key="5">
    <source>
        <dbReference type="ARBA" id="ARBA00023016"/>
    </source>
</evidence>
<dbReference type="GO" id="GO:0051082">
    <property type="term" value="F:unfolded protein binding"/>
    <property type="evidence" value="ECO:0007669"/>
    <property type="project" value="TreeGrafter"/>
</dbReference>
<dbReference type="Gene3D" id="2.30.22.10">
    <property type="entry name" value="Head domain of nucleotide exchange factor GrpE"/>
    <property type="match status" value="1"/>
</dbReference>
<evidence type="ECO:0000256" key="12">
    <source>
        <dbReference type="RuleBase" id="RU004478"/>
    </source>
</evidence>
<dbReference type="PROSITE" id="PS01071">
    <property type="entry name" value="GRPE"/>
    <property type="match status" value="1"/>
</dbReference>
<evidence type="ECO:0000256" key="1">
    <source>
        <dbReference type="ARBA" id="ARBA00004496"/>
    </source>
</evidence>
<protein>
    <recommendedName>
        <fullName evidence="8 10">Protein GrpE</fullName>
    </recommendedName>
    <alternativeName>
        <fullName evidence="9 10">HSP-70 cofactor</fullName>
    </alternativeName>
</protein>
<comment type="similarity">
    <text evidence="2 10 12">Belongs to the GrpE family.</text>
</comment>
<keyword evidence="4 10" id="KW-0963">Cytoplasm</keyword>